<keyword evidence="2" id="KW-0812">Transmembrane</keyword>
<dbReference type="SUPFAM" id="SSF47090">
    <property type="entry name" value="PGBD-like"/>
    <property type="match status" value="1"/>
</dbReference>
<gene>
    <name evidence="4" type="ORF">FRE64_16090</name>
</gene>
<dbReference type="InterPro" id="IPR000305">
    <property type="entry name" value="GIY-YIG_endonuc"/>
</dbReference>
<dbReference type="RefSeq" id="WP_146297160.1">
    <property type="nucleotide sequence ID" value="NZ_CP042326.1"/>
</dbReference>
<name>A0A5B8NQN1_9CHRO</name>
<sequence>MINWKTLPRERGIYQITTGSVTYVGLSDNIQLRVKQHLESSSCRSRIILDTKKPKVTVLELLPNSDDKTLALREWYWFYKLKRKGHIVVNDPKTLGKTKSGQYFPPKKSPKKTNFDPKVSLGCGVKIAGVATVIIGFFSLGYFATGAILRNTELTQPNPDNSPDIETDTNQERDLSREEEEDSVVNMRPMSACINPIQRGRSQSVVEVLQKQLQELGYYDGEVDGDYGPQTQEAVSKFQREHDLDVDGIVGCDTQTTINDALR</sequence>
<keyword evidence="2" id="KW-0472">Membrane</keyword>
<reference evidence="4" key="1">
    <citation type="submission" date="2019-08" db="EMBL/GenBank/DDBJ databases">
        <title>Carotenoids and Carotenoid Binding Proteins in the Halophilic Cyanobacterium Euhalothece sp. ZM00.</title>
        <authorList>
            <person name="Cho S.M."/>
            <person name="Song J.Y."/>
            <person name="Park Y.-I."/>
        </authorList>
    </citation>
    <scope>NUCLEOTIDE SEQUENCE [LARGE SCALE GENOMIC DNA]</scope>
    <source>
        <strain evidence="4">Z-M001</strain>
    </source>
</reference>
<feature type="domain" description="GIY-YIG" evidence="3">
    <location>
        <begin position="9"/>
        <end position="88"/>
    </location>
</feature>
<evidence type="ECO:0000313" key="5">
    <source>
        <dbReference type="Proteomes" id="UP000318453"/>
    </source>
</evidence>
<evidence type="ECO:0000256" key="2">
    <source>
        <dbReference type="SAM" id="Phobius"/>
    </source>
</evidence>
<evidence type="ECO:0000313" key="4">
    <source>
        <dbReference type="EMBL" id="QDZ41326.1"/>
    </source>
</evidence>
<dbReference type="InterPro" id="IPR035901">
    <property type="entry name" value="GIY-YIG_endonuc_sf"/>
</dbReference>
<dbReference type="OrthoDB" id="9802228at2"/>
<dbReference type="Gene3D" id="1.10.101.10">
    <property type="entry name" value="PGBD-like superfamily/PGBD"/>
    <property type="match status" value="1"/>
</dbReference>
<evidence type="ECO:0000259" key="3">
    <source>
        <dbReference type="PROSITE" id="PS50164"/>
    </source>
</evidence>
<dbReference type="SUPFAM" id="SSF82771">
    <property type="entry name" value="GIY-YIG endonuclease"/>
    <property type="match status" value="1"/>
</dbReference>
<feature type="transmembrane region" description="Helical" evidence="2">
    <location>
        <begin position="127"/>
        <end position="149"/>
    </location>
</feature>
<keyword evidence="2" id="KW-1133">Transmembrane helix</keyword>
<keyword evidence="5" id="KW-1185">Reference proteome</keyword>
<dbReference type="CDD" id="cd00719">
    <property type="entry name" value="GIY-YIG_SF"/>
    <property type="match status" value="1"/>
</dbReference>
<accession>A0A5B8NQN1</accession>
<dbReference type="AlphaFoldDB" id="A0A5B8NQN1"/>
<dbReference type="EMBL" id="CP042326">
    <property type="protein sequence ID" value="QDZ41326.1"/>
    <property type="molecule type" value="Genomic_DNA"/>
</dbReference>
<proteinExistence type="predicted"/>
<evidence type="ECO:0000256" key="1">
    <source>
        <dbReference type="SAM" id="MobiDB-lite"/>
    </source>
</evidence>
<dbReference type="KEGG" id="enn:FRE64_16090"/>
<dbReference type="Pfam" id="PF01541">
    <property type="entry name" value="GIY-YIG"/>
    <property type="match status" value="1"/>
</dbReference>
<protein>
    <submittedName>
        <fullName evidence="4">Peptidoglycan-binding protein</fullName>
    </submittedName>
</protein>
<dbReference type="Proteomes" id="UP000318453">
    <property type="component" value="Chromosome"/>
</dbReference>
<dbReference type="PROSITE" id="PS50164">
    <property type="entry name" value="GIY_YIG"/>
    <property type="match status" value="1"/>
</dbReference>
<dbReference type="InterPro" id="IPR036365">
    <property type="entry name" value="PGBD-like_sf"/>
</dbReference>
<organism evidence="4 5">
    <name type="scientific">Euhalothece natronophila Z-M001</name>
    <dbReference type="NCBI Taxonomy" id="522448"/>
    <lineage>
        <taxon>Bacteria</taxon>
        <taxon>Bacillati</taxon>
        <taxon>Cyanobacteriota</taxon>
        <taxon>Cyanophyceae</taxon>
        <taxon>Oscillatoriophycideae</taxon>
        <taxon>Chroococcales</taxon>
        <taxon>Halothecacae</taxon>
        <taxon>Halothece cluster</taxon>
        <taxon>Euhalothece</taxon>
    </lineage>
</organism>
<dbReference type="InterPro" id="IPR036366">
    <property type="entry name" value="PGBDSf"/>
</dbReference>
<feature type="region of interest" description="Disordered" evidence="1">
    <location>
        <begin position="154"/>
        <end position="184"/>
    </location>
</feature>
<dbReference type="Pfam" id="PF01471">
    <property type="entry name" value="PG_binding_1"/>
    <property type="match status" value="1"/>
</dbReference>
<dbReference type="InterPro" id="IPR002477">
    <property type="entry name" value="Peptidoglycan-bd-like"/>
</dbReference>